<feature type="domain" description="tRNA ligase phosphodiesterase" evidence="1">
    <location>
        <begin position="722"/>
        <end position="870"/>
    </location>
</feature>
<evidence type="ECO:0000259" key="3">
    <source>
        <dbReference type="Pfam" id="PF09511"/>
    </source>
</evidence>
<evidence type="ECO:0000259" key="1">
    <source>
        <dbReference type="Pfam" id="PF08302"/>
    </source>
</evidence>
<evidence type="ECO:0008006" key="6">
    <source>
        <dbReference type="Google" id="ProtNLM"/>
    </source>
</evidence>
<comment type="caution">
    <text evidence="4">The sequence shown here is derived from an EMBL/GenBank/DDBJ whole genome shotgun (WGS) entry which is preliminary data.</text>
</comment>
<dbReference type="PANTHER" id="PTHR32004:SF1">
    <property type="entry name" value="TRNA LIGASE"/>
    <property type="match status" value="1"/>
</dbReference>
<dbReference type="Pfam" id="PF08303">
    <property type="entry name" value="tRNA_lig_kinase"/>
    <property type="match status" value="1"/>
</dbReference>
<dbReference type="PANTHER" id="PTHR32004">
    <property type="entry name" value="TRNA LIGASE"/>
    <property type="match status" value="1"/>
</dbReference>
<dbReference type="GO" id="GO:0005524">
    <property type="term" value="F:ATP binding"/>
    <property type="evidence" value="ECO:0007669"/>
    <property type="project" value="InterPro"/>
</dbReference>
<reference evidence="4 5" key="1">
    <citation type="journal article" date="2019" name="PLoS Genet.">
        <title>Convergent evolution of linked mating-type loci in basidiomycete fungi.</title>
        <authorList>
            <person name="Sun S."/>
            <person name="Coelho M.A."/>
            <person name="Heitman J."/>
            <person name="Nowrousian M."/>
        </authorList>
    </citation>
    <scope>NUCLEOTIDE SEQUENCE [LARGE SCALE GENOMIC DNA]</scope>
    <source>
        <strain evidence="4 5">CBS 4282</strain>
    </source>
</reference>
<gene>
    <name evidence="4" type="ORF">VHUM_00393</name>
</gene>
<dbReference type="Gene3D" id="3.40.50.300">
    <property type="entry name" value="P-loop containing nucleotide triphosphate hydrolases"/>
    <property type="match status" value="1"/>
</dbReference>
<evidence type="ECO:0000313" key="5">
    <source>
        <dbReference type="Proteomes" id="UP000473826"/>
    </source>
</evidence>
<organism evidence="4 5">
    <name type="scientific">Vanrija humicola</name>
    <name type="common">Yeast</name>
    <name type="synonym">Cryptococcus humicola</name>
    <dbReference type="NCBI Taxonomy" id="5417"/>
    <lineage>
        <taxon>Eukaryota</taxon>
        <taxon>Fungi</taxon>
        <taxon>Dikarya</taxon>
        <taxon>Basidiomycota</taxon>
        <taxon>Agaricomycotina</taxon>
        <taxon>Tremellomycetes</taxon>
        <taxon>Trichosporonales</taxon>
        <taxon>Trichosporonaceae</taxon>
        <taxon>Vanrija</taxon>
    </lineage>
</organism>
<dbReference type="InterPro" id="IPR015965">
    <property type="entry name" value="tRNA_lig_PDEase"/>
</dbReference>
<dbReference type="EMBL" id="QKWK01000001">
    <property type="protein sequence ID" value="TXT15890.1"/>
    <property type="molecule type" value="Genomic_DNA"/>
</dbReference>
<evidence type="ECO:0000259" key="2">
    <source>
        <dbReference type="Pfam" id="PF08303"/>
    </source>
</evidence>
<dbReference type="GO" id="GO:0005634">
    <property type="term" value="C:nucleus"/>
    <property type="evidence" value="ECO:0007669"/>
    <property type="project" value="TreeGrafter"/>
</dbReference>
<dbReference type="GO" id="GO:0003972">
    <property type="term" value="F:RNA ligase (ATP) activity"/>
    <property type="evidence" value="ECO:0007669"/>
    <property type="project" value="InterPro"/>
</dbReference>
<evidence type="ECO:0000313" key="4">
    <source>
        <dbReference type="EMBL" id="TXT15890.1"/>
    </source>
</evidence>
<dbReference type="InterPro" id="IPR019039">
    <property type="entry name" value="T4-Rnl1-like_N"/>
</dbReference>
<dbReference type="GO" id="GO:0006388">
    <property type="term" value="P:tRNA splicing, via endonucleolytic cleavage and ligation"/>
    <property type="evidence" value="ECO:0007669"/>
    <property type="project" value="InterPro"/>
</dbReference>
<name>A0A7D8V332_VANHU</name>
<dbReference type="InterPro" id="IPR015966">
    <property type="entry name" value="tRNA_lig_kin_fungi"/>
</dbReference>
<dbReference type="AlphaFoldDB" id="A0A7D8V332"/>
<protein>
    <recommendedName>
        <fullName evidence="6">tRNA ligase</fullName>
    </recommendedName>
</protein>
<dbReference type="SUPFAM" id="SSF52540">
    <property type="entry name" value="P-loop containing nucleoside triphosphate hydrolases"/>
    <property type="match status" value="1"/>
</dbReference>
<dbReference type="Pfam" id="PF09511">
    <property type="entry name" value="RNA_lig_T4_1"/>
    <property type="match status" value="1"/>
</dbReference>
<dbReference type="Proteomes" id="UP000473826">
    <property type="component" value="Unassembled WGS sequence"/>
</dbReference>
<feature type="domain" description="tRNA ligase kinase" evidence="2">
    <location>
        <begin position="493"/>
        <end position="639"/>
    </location>
</feature>
<dbReference type="Pfam" id="PF08302">
    <property type="entry name" value="tRNA_lig_CPD"/>
    <property type="match status" value="1"/>
</dbReference>
<dbReference type="OrthoDB" id="276239at2759"/>
<accession>A0A7D8V332</accession>
<sequence length="911" mass="100066">MASNKPSAAAASPAQRFPPDVPGLINALEALKVANPKATRSNVHLYPASVYAPEGSSGSDDALRDRHITSWKMTEHMYFNKDNGFPTLARGLFVESVSGADEVPPAALESYGGGEIKQRIVARGYDKFFNTNEMAWTNWDAMEKHSSGPYHLTLKSNGCLILISALSPTHLVVTSKHSLGTTTAETVVDKLKAVTLDEKSPAASDQEDADSKEAKSHAEMGRLWVARSLKAAGKTTQELAKRLWDDNVTAVLELCDDSFEEHVIATPEHWTGLHLHGLNYNTPLFATKSPDEVSAFARAFGFIETKHFSLDTIAEVKKVTDKLAETGSWEGEMIEGFVVRSTVKEVEGDVAGRPPYKPGAPFFFKVKFEEPYLLYRQWREVTRTLLAILAPGTTPAKEEEVWKKVRARIKRPEVGVYAEWCMRMIKEQPKLFGNYERGVVRVRERFLEWIEKDGKATWEAAKEGKWRPSLTVQLERNKAERDAELAGLHKKWIVVPIAVPGSGKTTIGVALNRLFGFAHTQSDDILSKNTAPTFKRNIVELLKKNDVVFADRNNHIDKHYNEIYGLRDEKGYAKILKPYNVRLVGLVWNVDAKPYHRLLRLCSERVVNRGDNHATLRPDLTADAEHEAVVGSFLHRFTTPDPLLFDSLITIDIEDDQRAALGSAVHGLVKALGLKAPSEQDIDEALAAASDFKTNTPFHGGARIGKDVRYFGLAPEVDLNFTIDDALGGDIPAEAAASAKKFVASLREKSRVTQKPHITLSHNKNVAAEKEAAAEGSAPGPQEVAWTTCKSLAEAGISPLYDFDITHLVWDDRVMALVVGNLQPKKGADDRDAGVAIVLPQEVEENLHITVGTQSEEISAFESRGVVRVAREAIAKGAATGAGGEAVEGGGAVHWASVGELKASGRIRGMY</sequence>
<keyword evidence="5" id="KW-1185">Reference proteome</keyword>
<dbReference type="InterPro" id="IPR027417">
    <property type="entry name" value="P-loop_NTPase"/>
</dbReference>
<feature type="domain" description="T4 RNA ligase 1-like N-terminal" evidence="3">
    <location>
        <begin position="89"/>
        <end position="373"/>
    </location>
</feature>
<proteinExistence type="predicted"/>